<dbReference type="AlphaFoldDB" id="A0AAV7W5E5"/>
<proteinExistence type="predicted"/>
<keyword evidence="2" id="KW-1185">Reference proteome</keyword>
<name>A0AAV7W5E5_PLEWA</name>
<organism evidence="1 2">
    <name type="scientific">Pleurodeles waltl</name>
    <name type="common">Iberian ribbed newt</name>
    <dbReference type="NCBI Taxonomy" id="8319"/>
    <lineage>
        <taxon>Eukaryota</taxon>
        <taxon>Metazoa</taxon>
        <taxon>Chordata</taxon>
        <taxon>Craniata</taxon>
        <taxon>Vertebrata</taxon>
        <taxon>Euteleostomi</taxon>
        <taxon>Amphibia</taxon>
        <taxon>Batrachia</taxon>
        <taxon>Caudata</taxon>
        <taxon>Salamandroidea</taxon>
        <taxon>Salamandridae</taxon>
        <taxon>Pleurodelinae</taxon>
        <taxon>Pleurodeles</taxon>
    </lineage>
</organism>
<dbReference type="Proteomes" id="UP001066276">
    <property type="component" value="Chromosome 1_2"/>
</dbReference>
<dbReference type="EMBL" id="JANPWB010000002">
    <property type="protein sequence ID" value="KAJ1207525.1"/>
    <property type="molecule type" value="Genomic_DNA"/>
</dbReference>
<reference evidence="1" key="1">
    <citation type="journal article" date="2022" name="bioRxiv">
        <title>Sequencing and chromosome-scale assembly of the giantPleurodeles waltlgenome.</title>
        <authorList>
            <person name="Brown T."/>
            <person name="Elewa A."/>
            <person name="Iarovenko S."/>
            <person name="Subramanian E."/>
            <person name="Araus A.J."/>
            <person name="Petzold A."/>
            <person name="Susuki M."/>
            <person name="Suzuki K.-i.T."/>
            <person name="Hayashi T."/>
            <person name="Toyoda A."/>
            <person name="Oliveira C."/>
            <person name="Osipova E."/>
            <person name="Leigh N.D."/>
            <person name="Simon A."/>
            <person name="Yun M.H."/>
        </authorList>
    </citation>
    <scope>NUCLEOTIDE SEQUENCE</scope>
    <source>
        <strain evidence="1">20211129_DDA</strain>
        <tissue evidence="1">Liver</tissue>
    </source>
</reference>
<protein>
    <submittedName>
        <fullName evidence="1">Uncharacterized protein</fullName>
    </submittedName>
</protein>
<accession>A0AAV7W5E5</accession>
<evidence type="ECO:0000313" key="2">
    <source>
        <dbReference type="Proteomes" id="UP001066276"/>
    </source>
</evidence>
<comment type="caution">
    <text evidence="1">The sequence shown here is derived from an EMBL/GenBank/DDBJ whole genome shotgun (WGS) entry which is preliminary data.</text>
</comment>
<evidence type="ECO:0000313" key="1">
    <source>
        <dbReference type="EMBL" id="KAJ1207525.1"/>
    </source>
</evidence>
<gene>
    <name evidence="1" type="ORF">NDU88_002916</name>
</gene>
<sequence length="167" mass="18672">MHSGCRLSPWLTQTTTRLPEYIAADTTQPQAVLLTESDVDGPPTGNDTNLRRQHLTSTATDNRYRANGEALGQRALRAGHMREQLPHPCRQFVMLCVARAYSVSSVCNNHSETFAGIGRFWQKVTGELEHPLGRTNLIQMDVFAEVSILADRCESELRVSYSRTGVR</sequence>